<proteinExistence type="predicted"/>
<sequence length="55" mass="6004">MIIPYLVSNPPTSRTIPVATALDLILLGRDETGQPYPSFCLYPSRGSDALIIMKP</sequence>
<keyword evidence="1" id="KW-0496">Mitochondrion</keyword>
<evidence type="ECO:0000313" key="1">
    <source>
        <dbReference type="EMBL" id="KUM49794.1"/>
    </source>
</evidence>
<organism evidence="1">
    <name type="scientific">Picea glauca</name>
    <name type="common">White spruce</name>
    <name type="synonym">Pinus glauca</name>
    <dbReference type="NCBI Taxonomy" id="3330"/>
    <lineage>
        <taxon>Eukaryota</taxon>
        <taxon>Viridiplantae</taxon>
        <taxon>Streptophyta</taxon>
        <taxon>Embryophyta</taxon>
        <taxon>Tracheophyta</taxon>
        <taxon>Spermatophyta</taxon>
        <taxon>Pinopsida</taxon>
        <taxon>Pinidae</taxon>
        <taxon>Conifers I</taxon>
        <taxon>Pinales</taxon>
        <taxon>Pinaceae</taxon>
        <taxon>Picea</taxon>
    </lineage>
</organism>
<dbReference type="AlphaFoldDB" id="A0A101M2N1"/>
<comment type="caution">
    <text evidence="1">The sequence shown here is derived from an EMBL/GenBank/DDBJ whole genome shotgun (WGS) entry which is preliminary data.</text>
</comment>
<name>A0A101M2N1_PICGL</name>
<reference evidence="1" key="1">
    <citation type="journal article" date="2015" name="Genome Biol. Evol.">
        <title>Organellar Genomes of White Spruce (Picea glauca): Assembly and Annotation.</title>
        <authorList>
            <person name="Jackman S.D."/>
            <person name="Warren R.L."/>
            <person name="Gibb E.A."/>
            <person name="Vandervalk B.P."/>
            <person name="Mohamadi H."/>
            <person name="Chu J."/>
            <person name="Raymond A."/>
            <person name="Pleasance S."/>
            <person name="Coope R."/>
            <person name="Wildung M.R."/>
            <person name="Ritland C.E."/>
            <person name="Bousquet J."/>
            <person name="Jones S.J."/>
            <person name="Bohlmann J."/>
            <person name="Birol I."/>
        </authorList>
    </citation>
    <scope>NUCLEOTIDE SEQUENCE [LARGE SCALE GENOMIC DNA]</scope>
    <source>
        <tissue evidence="1">Flushing bud</tissue>
    </source>
</reference>
<gene>
    <name evidence="1" type="ORF">ABT39_MTgene3021</name>
</gene>
<dbReference type="EMBL" id="LKAM01000002">
    <property type="protein sequence ID" value="KUM49794.1"/>
    <property type="molecule type" value="Genomic_DNA"/>
</dbReference>
<accession>A0A101M2N1</accession>
<geneLocation type="mitochondrion" evidence="1"/>
<protein>
    <submittedName>
        <fullName evidence="1">Uncharacterized protein</fullName>
    </submittedName>
</protein>